<evidence type="ECO:0000256" key="3">
    <source>
        <dbReference type="SAM" id="MobiDB-lite"/>
    </source>
</evidence>
<evidence type="ECO:0000313" key="6">
    <source>
        <dbReference type="Proteomes" id="UP001153737"/>
    </source>
</evidence>
<dbReference type="PANTHER" id="PTHR15818:SF2">
    <property type="entry name" value="G-PATCH DOMAIN AND KOW MOTIFS-CONTAINING PROTEIN"/>
    <property type="match status" value="1"/>
</dbReference>
<protein>
    <recommendedName>
        <fullName evidence="4">G-patch domain-containing protein</fullName>
    </recommendedName>
</protein>
<comment type="subcellular location">
    <subcellularLocation>
        <location evidence="1">Nucleus</location>
    </subcellularLocation>
</comment>
<reference evidence="5" key="1">
    <citation type="submission" date="2022-01" db="EMBL/GenBank/DDBJ databases">
        <authorList>
            <person name="King R."/>
        </authorList>
    </citation>
    <scope>NUCLEOTIDE SEQUENCE</scope>
</reference>
<organism evidence="5 6">
    <name type="scientific">Phaedon cochleariae</name>
    <name type="common">Mustard beetle</name>
    <dbReference type="NCBI Taxonomy" id="80249"/>
    <lineage>
        <taxon>Eukaryota</taxon>
        <taxon>Metazoa</taxon>
        <taxon>Ecdysozoa</taxon>
        <taxon>Arthropoda</taxon>
        <taxon>Hexapoda</taxon>
        <taxon>Insecta</taxon>
        <taxon>Pterygota</taxon>
        <taxon>Neoptera</taxon>
        <taxon>Endopterygota</taxon>
        <taxon>Coleoptera</taxon>
        <taxon>Polyphaga</taxon>
        <taxon>Cucujiformia</taxon>
        <taxon>Chrysomeloidea</taxon>
        <taxon>Chrysomelidae</taxon>
        <taxon>Chrysomelinae</taxon>
        <taxon>Chrysomelini</taxon>
        <taxon>Phaedon</taxon>
    </lineage>
</organism>
<evidence type="ECO:0000256" key="2">
    <source>
        <dbReference type="ARBA" id="ARBA00023242"/>
    </source>
</evidence>
<dbReference type="EMBL" id="OU896721">
    <property type="protein sequence ID" value="CAH1154225.1"/>
    <property type="molecule type" value="Genomic_DNA"/>
</dbReference>
<dbReference type="PROSITE" id="PS50174">
    <property type="entry name" value="G_PATCH"/>
    <property type="match status" value="1"/>
</dbReference>
<evidence type="ECO:0000256" key="1">
    <source>
        <dbReference type="ARBA" id="ARBA00004123"/>
    </source>
</evidence>
<feature type="compositionally biased region" description="Basic and acidic residues" evidence="3">
    <location>
        <begin position="415"/>
        <end position="430"/>
    </location>
</feature>
<feature type="compositionally biased region" description="Basic and acidic residues" evidence="3">
    <location>
        <begin position="319"/>
        <end position="360"/>
    </location>
</feature>
<keyword evidence="6" id="KW-1185">Reference proteome</keyword>
<proteinExistence type="predicted"/>
<evidence type="ECO:0000259" key="4">
    <source>
        <dbReference type="PROSITE" id="PS50174"/>
    </source>
</evidence>
<feature type="region of interest" description="Disordered" evidence="3">
    <location>
        <begin position="73"/>
        <end position="92"/>
    </location>
</feature>
<feature type="compositionally biased region" description="Basic residues" evidence="3">
    <location>
        <begin position="373"/>
        <end position="387"/>
    </location>
</feature>
<dbReference type="GO" id="GO:0005681">
    <property type="term" value="C:spliceosomal complex"/>
    <property type="evidence" value="ECO:0007669"/>
    <property type="project" value="TreeGrafter"/>
</dbReference>
<sequence>MMEPGKKITFAFNKASKKPMVIKSKPVEEEKELIDCLEGQSIIVKNAVVIVKQPLVIPIKDNKRNLLDRVRASRAKADKKQENGEADTRPDSELTIDELAARELLNDAKKRLAEKESLNTKVHVLPLNEENLSLDGEKEATLEDYENVPISDYGLAMLRGMGWKEGSGLGKTAAKIMPVVAPELRPKGLGLGASKLIRNETPSEPVCDKHGQALTLKKGAFAKIIAGSHKGNYCEVQGLDDEGGRIIVRTSLKGDILALNEFLVVPVTKEEYSRGSKILNRVKYEEFKEKEINIVKKEEEKEKSTKYKSTRNTSTENTEESRSKKSHKSGDKHESRLESRSYEVKRSKESKSKSRHREETSSSSSDSELERSRKQHKRKDKRRHRDKSRSPRREKTIGHKKSIRSKNKHGSPSRSDNERSKYSRSRERARSSSSESYKDHRKNK</sequence>
<dbReference type="InterPro" id="IPR026822">
    <property type="entry name" value="Spp2/MOS2_G-patch"/>
</dbReference>
<gene>
    <name evidence="5" type="ORF">PHAECO_LOCUS4998</name>
</gene>
<dbReference type="OrthoDB" id="5577072at2759"/>
<feature type="compositionally biased region" description="Basic residues" evidence="3">
    <location>
        <begin position="398"/>
        <end position="411"/>
    </location>
</feature>
<name>A0A9P0GSG2_PHACE</name>
<dbReference type="InterPro" id="IPR000467">
    <property type="entry name" value="G_patch_dom"/>
</dbReference>
<feature type="region of interest" description="Disordered" evidence="3">
    <location>
        <begin position="299"/>
        <end position="444"/>
    </location>
</feature>
<feature type="domain" description="G-patch" evidence="4">
    <location>
        <begin position="150"/>
        <end position="196"/>
    </location>
</feature>
<dbReference type="SMART" id="SM00443">
    <property type="entry name" value="G_patch"/>
    <property type="match status" value="1"/>
</dbReference>
<reference evidence="5" key="2">
    <citation type="submission" date="2022-10" db="EMBL/GenBank/DDBJ databases">
        <authorList>
            <consortium name="ENA_rothamsted_submissions"/>
            <consortium name="culmorum"/>
            <person name="King R."/>
        </authorList>
    </citation>
    <scope>NUCLEOTIDE SEQUENCE</scope>
</reference>
<feature type="compositionally biased region" description="Basic and acidic residues" evidence="3">
    <location>
        <begin position="388"/>
        <end position="397"/>
    </location>
</feature>
<dbReference type="Pfam" id="PF12656">
    <property type="entry name" value="G-patch_2"/>
    <property type="match status" value="1"/>
</dbReference>
<evidence type="ECO:0000313" key="5">
    <source>
        <dbReference type="EMBL" id="CAH1154225.1"/>
    </source>
</evidence>
<dbReference type="GO" id="GO:0000398">
    <property type="term" value="P:mRNA splicing, via spliceosome"/>
    <property type="evidence" value="ECO:0007669"/>
    <property type="project" value="InterPro"/>
</dbReference>
<dbReference type="PANTHER" id="PTHR15818">
    <property type="entry name" value="G PATCH AND KOW-CONTAINING"/>
    <property type="match status" value="1"/>
</dbReference>
<dbReference type="Proteomes" id="UP001153737">
    <property type="component" value="Chromosome 15"/>
</dbReference>
<accession>A0A9P0GSG2</accession>
<keyword evidence="2" id="KW-0539">Nucleus</keyword>
<dbReference type="AlphaFoldDB" id="A0A9P0GSG2"/>
<dbReference type="GO" id="GO:0003676">
    <property type="term" value="F:nucleic acid binding"/>
    <property type="evidence" value="ECO:0007669"/>
    <property type="project" value="InterPro"/>
</dbReference>
<dbReference type="InterPro" id="IPR045166">
    <property type="entry name" value="Spp2-like"/>
</dbReference>